<evidence type="ECO:0000313" key="2">
    <source>
        <dbReference type="Proteomes" id="UP000326837"/>
    </source>
</evidence>
<dbReference type="KEGG" id="lpav:PLANPX_5160"/>
<dbReference type="Proteomes" id="UP000326837">
    <property type="component" value="Chromosome"/>
</dbReference>
<protein>
    <submittedName>
        <fullName evidence="1">Uncharacterized protein</fullName>
    </submittedName>
</protein>
<dbReference type="EMBL" id="AP021861">
    <property type="protein sequence ID" value="BBO35548.1"/>
    <property type="molecule type" value="Genomic_DNA"/>
</dbReference>
<proteinExistence type="predicted"/>
<reference evidence="2" key="1">
    <citation type="submission" date="2019-10" db="EMBL/GenBank/DDBJ databases">
        <title>Lacipirellula parvula gen. nov., sp. nov., representing a lineage of planctomycetes widespread in freshwater anoxic habitats, and description of the family Lacipirellulaceae.</title>
        <authorList>
            <person name="Dedysh S.N."/>
            <person name="Kulichevskaya I.S."/>
            <person name="Beletsky A.V."/>
            <person name="Rakitin A.L."/>
            <person name="Mardanov A.V."/>
            <person name="Ivanova A.A."/>
            <person name="Saltykova V.X."/>
            <person name="Rijpstra W.I.C."/>
            <person name="Sinninghe Damste J.S."/>
            <person name="Ravin N.V."/>
        </authorList>
    </citation>
    <scope>NUCLEOTIDE SEQUENCE [LARGE SCALE GENOMIC DNA]</scope>
    <source>
        <strain evidence="2">PX69</strain>
    </source>
</reference>
<sequence>MTDLDAQVASLEASIKAYGEQLRLFALDRAFSTWEAK</sequence>
<keyword evidence="2" id="KW-1185">Reference proteome</keyword>
<dbReference type="AlphaFoldDB" id="A0A5K7XGG9"/>
<evidence type="ECO:0000313" key="1">
    <source>
        <dbReference type="EMBL" id="BBO35548.1"/>
    </source>
</evidence>
<gene>
    <name evidence="1" type="ORF">PLANPX_5160</name>
</gene>
<accession>A0A5K7XGG9</accession>
<name>A0A5K7XGG9_9BACT</name>
<organism evidence="1 2">
    <name type="scientific">Lacipirellula parvula</name>
    <dbReference type="NCBI Taxonomy" id="2650471"/>
    <lineage>
        <taxon>Bacteria</taxon>
        <taxon>Pseudomonadati</taxon>
        <taxon>Planctomycetota</taxon>
        <taxon>Planctomycetia</taxon>
        <taxon>Pirellulales</taxon>
        <taxon>Lacipirellulaceae</taxon>
        <taxon>Lacipirellula</taxon>
    </lineage>
</organism>